<dbReference type="EMBL" id="JAQQWI010000002">
    <property type="protein sequence ID" value="KAK8037701.1"/>
    <property type="molecule type" value="Genomic_DNA"/>
</dbReference>
<comment type="caution">
    <text evidence="1">The sequence shown here is derived from an EMBL/GenBank/DDBJ whole genome shotgun (WGS) entry which is preliminary data.</text>
</comment>
<sequence length="293" mass="32892">MVSLGGSRGFHIDQFGLNISLPAIPVPPPLGKYCAPLRVGSPGVLGKYALFLHRYGETEYARVSSRNGESSVTTQYESREFVDFKVPLVVTAPLVQIYPGFWLRKLSYDQSAYRVDRLERAWTVEHDRMRLPDDRDGTVGIIQLDGPLGVAWIKAGFGPNFEPVCGIIRPTTSRYDSAIHYMRTHSVDLLQTPPRSVERWDHPIFDENWMRPAGQALPGIPDDAYDCRLATGSFEQGLDMAYNGSRFDISVSVQRVPDMEQRDRHAPAEVWALDIDCRKTTPHPAESYGCCSC</sequence>
<organism evidence="1 2">
    <name type="scientific">Apiospora marii</name>
    <dbReference type="NCBI Taxonomy" id="335849"/>
    <lineage>
        <taxon>Eukaryota</taxon>
        <taxon>Fungi</taxon>
        <taxon>Dikarya</taxon>
        <taxon>Ascomycota</taxon>
        <taxon>Pezizomycotina</taxon>
        <taxon>Sordariomycetes</taxon>
        <taxon>Xylariomycetidae</taxon>
        <taxon>Amphisphaeriales</taxon>
        <taxon>Apiosporaceae</taxon>
        <taxon>Apiospora</taxon>
    </lineage>
</organism>
<dbReference type="Proteomes" id="UP001396898">
    <property type="component" value="Unassembled WGS sequence"/>
</dbReference>
<gene>
    <name evidence="1" type="ORF">PG991_001047</name>
</gene>
<proteinExistence type="predicted"/>
<reference evidence="1 2" key="1">
    <citation type="submission" date="2023-01" db="EMBL/GenBank/DDBJ databases">
        <title>Analysis of 21 Apiospora genomes using comparative genomics revels a genus with tremendous synthesis potential of carbohydrate active enzymes and secondary metabolites.</title>
        <authorList>
            <person name="Sorensen T."/>
        </authorList>
    </citation>
    <scope>NUCLEOTIDE SEQUENCE [LARGE SCALE GENOMIC DNA]</scope>
    <source>
        <strain evidence="1 2">CBS 20057</strain>
    </source>
</reference>
<evidence type="ECO:0000313" key="2">
    <source>
        <dbReference type="Proteomes" id="UP001396898"/>
    </source>
</evidence>
<keyword evidence="2" id="KW-1185">Reference proteome</keyword>
<accession>A0ABR1SV21</accession>
<name>A0ABR1SV21_9PEZI</name>
<evidence type="ECO:0000313" key="1">
    <source>
        <dbReference type="EMBL" id="KAK8037701.1"/>
    </source>
</evidence>
<protein>
    <submittedName>
        <fullName evidence="1">Uncharacterized protein</fullName>
    </submittedName>
</protein>